<protein>
    <submittedName>
        <fullName evidence="1">Uncharacterized protein</fullName>
    </submittedName>
</protein>
<dbReference type="Proteomes" id="UP000500755">
    <property type="component" value="Chromosome"/>
</dbReference>
<accession>A0A858ZP11</accession>
<proteinExistence type="predicted"/>
<dbReference type="EMBL" id="CP051298">
    <property type="protein sequence ID" value="QKD42528.1"/>
    <property type="molecule type" value="Genomic_DNA"/>
</dbReference>
<evidence type="ECO:0000313" key="1">
    <source>
        <dbReference type="EMBL" id="QKD42528.1"/>
    </source>
</evidence>
<dbReference type="InterPro" id="IPR001387">
    <property type="entry name" value="Cro/C1-type_HTH"/>
</dbReference>
<dbReference type="AlphaFoldDB" id="A0A858ZP11"/>
<name>A0A858ZP11_9BURK</name>
<gene>
    <name evidence="1" type="ORF">HF896_02415</name>
</gene>
<evidence type="ECO:0000313" key="2">
    <source>
        <dbReference type="Proteomes" id="UP000500755"/>
    </source>
</evidence>
<dbReference type="RefSeq" id="WP_168727619.1">
    <property type="nucleotide sequence ID" value="NZ_CP051298.1"/>
</dbReference>
<organism evidence="1 2">
    <name type="scientific">Alicycliphilus denitrificans</name>
    <dbReference type="NCBI Taxonomy" id="179636"/>
    <lineage>
        <taxon>Bacteria</taxon>
        <taxon>Pseudomonadati</taxon>
        <taxon>Pseudomonadota</taxon>
        <taxon>Betaproteobacteria</taxon>
        <taxon>Burkholderiales</taxon>
        <taxon>Comamonadaceae</taxon>
        <taxon>Alicycliphilus</taxon>
    </lineage>
</organism>
<sequence length="208" mass="23389">MNSNICLQANLVNSQRTSTQTLALDDESREERVSRLYASPGGPLIGWLFDECRRRRQEYREMAACLGVTYGYVNQLRSGIRQARHISDDFAVSCAHYLGVPPVVVKMVAGRIPMSDFVTPREPEVDALDRAMAQMLDDPVARRNLPADMSELTLSAKRALVAMYIEASGRDVFGMHQLPEMVRWLQRAAAIHDESEAEVLRGHRDLAD</sequence>
<dbReference type="CDD" id="cd00093">
    <property type="entry name" value="HTH_XRE"/>
    <property type="match status" value="1"/>
</dbReference>
<reference evidence="1 2" key="1">
    <citation type="submission" date="2020-05" db="EMBL/GenBank/DDBJ databases">
        <title>Complete genome sequence of Alicycliphilus denitrificans DP3.</title>
        <authorList>
            <person name="Chen X."/>
        </authorList>
    </citation>
    <scope>NUCLEOTIDE SEQUENCE [LARGE SCALE GENOMIC DNA]</scope>
    <source>
        <strain evidence="1 2">DP3</strain>
    </source>
</reference>